<evidence type="ECO:0000256" key="5">
    <source>
        <dbReference type="PIRNR" id="PIRNR000956"/>
    </source>
</evidence>
<feature type="domain" description="C2" evidence="11">
    <location>
        <begin position="698"/>
        <end position="836"/>
    </location>
</feature>
<evidence type="ECO:0000313" key="13">
    <source>
        <dbReference type="EMBL" id="AXS78273.1"/>
    </source>
</evidence>
<protein>
    <recommendedName>
        <fullName evidence="5">1-phosphatidylinositol 4,5-bisphosphate phosphodiesterase</fullName>
        <ecNumber evidence="5">3.1.4.11</ecNumber>
    </recommendedName>
</protein>
<dbReference type="Gene3D" id="2.60.40.150">
    <property type="entry name" value="C2 domain"/>
    <property type="match status" value="1"/>
</dbReference>
<evidence type="ECO:0000256" key="4">
    <source>
        <dbReference type="ARBA" id="ARBA00023224"/>
    </source>
</evidence>
<feature type="binding site" evidence="7">
    <location>
        <position position="377"/>
    </location>
    <ligand>
        <name>Ca(2+)</name>
        <dbReference type="ChEBI" id="CHEBI:29108"/>
    </ligand>
</feature>
<dbReference type="InterPro" id="IPR000008">
    <property type="entry name" value="C2_dom"/>
</dbReference>
<evidence type="ECO:0000256" key="2">
    <source>
        <dbReference type="ARBA" id="ARBA00022963"/>
    </source>
</evidence>
<dbReference type="Gene3D" id="2.30.29.240">
    <property type="match status" value="1"/>
</dbReference>
<feature type="binding site" evidence="7">
    <location>
        <position position="429"/>
    </location>
    <ligand>
        <name>Ca(2+)</name>
        <dbReference type="ChEBI" id="CHEBI:29108"/>
    </ligand>
</feature>
<dbReference type="InterPro" id="IPR017946">
    <property type="entry name" value="PLC-like_Pdiesterase_TIM-brl"/>
</dbReference>
<dbReference type="Pfam" id="PF00388">
    <property type="entry name" value="PI-PLC-X"/>
    <property type="match status" value="1"/>
</dbReference>
<dbReference type="InterPro" id="IPR016280">
    <property type="entry name" value="PLC-beta"/>
</dbReference>
<dbReference type="PROSITE" id="PS50007">
    <property type="entry name" value="PIPLC_X_DOMAIN"/>
    <property type="match status" value="1"/>
</dbReference>
<evidence type="ECO:0000256" key="10">
    <source>
        <dbReference type="SAM" id="MobiDB-lite"/>
    </source>
</evidence>
<accession>A0A346RVN3</accession>
<dbReference type="InterPro" id="IPR001711">
    <property type="entry name" value="PLipase_C_Pinositol-sp_Y"/>
</dbReference>
<dbReference type="InterPro" id="IPR001192">
    <property type="entry name" value="PI-PLC_fam"/>
</dbReference>
<dbReference type="PROSITE" id="PS50008">
    <property type="entry name" value="PIPLC_Y_DOMAIN"/>
    <property type="match status" value="1"/>
</dbReference>
<dbReference type="PANTHER" id="PTHR10336">
    <property type="entry name" value="PHOSPHOINOSITIDE-SPECIFIC PHOSPHOLIPASE C FAMILY PROTEIN"/>
    <property type="match status" value="1"/>
</dbReference>
<dbReference type="SUPFAM" id="SSF49562">
    <property type="entry name" value="C2 domain (Calcium/lipid-binding domain, CaLB)"/>
    <property type="match status" value="1"/>
</dbReference>
<feature type="binding site" evidence="7">
    <location>
        <position position="379"/>
    </location>
    <ligand>
        <name>Ca(2+)</name>
        <dbReference type="ChEBI" id="CHEBI:29108"/>
    </ligand>
</feature>
<dbReference type="SUPFAM" id="SSF69989">
    <property type="entry name" value="C-terminal domain of PLC-beta"/>
    <property type="match status" value="1"/>
</dbReference>
<dbReference type="SMART" id="SM00149">
    <property type="entry name" value="PLCYc"/>
    <property type="match status" value="1"/>
</dbReference>
<dbReference type="EMBL" id="MG210761">
    <property type="protein sequence ID" value="AXS78273.1"/>
    <property type="molecule type" value="Genomic_DNA"/>
</dbReference>
<dbReference type="SMART" id="SM00148">
    <property type="entry name" value="PLCXc"/>
    <property type="match status" value="1"/>
</dbReference>
<feature type="active site" evidence="6">
    <location>
        <position position="392"/>
    </location>
</feature>
<comment type="function">
    <text evidence="5">The production of the second messenger molecules diacylglycerol (DAG) and inositol 1,4,5-trisphosphate (IP3) is mediated by activated phosphatidylinositol-specific phospholipase C enzymes.</text>
</comment>
<dbReference type="AlphaFoldDB" id="A0A346RVN3"/>
<evidence type="ECO:0000256" key="3">
    <source>
        <dbReference type="ARBA" id="ARBA00023098"/>
    </source>
</evidence>
<dbReference type="GO" id="GO:0046488">
    <property type="term" value="P:phosphatidylinositol metabolic process"/>
    <property type="evidence" value="ECO:0007669"/>
    <property type="project" value="TreeGrafter"/>
</dbReference>
<reference evidence="13" key="1">
    <citation type="submission" date="2017-10" db="EMBL/GenBank/DDBJ databases">
        <authorList>
            <person name="Banno H."/>
            <person name="Chua N.-H."/>
        </authorList>
    </citation>
    <scope>NUCLEOTIDE SEQUENCE</scope>
</reference>
<comment type="cofactor">
    <cofactor evidence="7">
        <name>Ca(2+)</name>
        <dbReference type="ChEBI" id="CHEBI:29108"/>
    </cofactor>
    <text evidence="7">Binds 1 Ca(2+) ion per subunit.</text>
</comment>
<keyword evidence="3 5" id="KW-0443">Lipid metabolism</keyword>
<dbReference type="Gene3D" id="1.10.238.10">
    <property type="entry name" value="EF-hand"/>
    <property type="match status" value="1"/>
</dbReference>
<dbReference type="SUPFAM" id="SSF47473">
    <property type="entry name" value="EF-hand"/>
    <property type="match status" value="1"/>
</dbReference>
<dbReference type="Gene3D" id="3.20.20.190">
    <property type="entry name" value="Phosphatidylinositol (PI) phosphodiesterase"/>
    <property type="match status" value="1"/>
</dbReference>
<evidence type="ECO:0000259" key="12">
    <source>
        <dbReference type="PROSITE" id="PS50008"/>
    </source>
</evidence>
<dbReference type="GO" id="GO:0051209">
    <property type="term" value="P:release of sequestered calcium ion into cytosol"/>
    <property type="evidence" value="ECO:0007669"/>
    <property type="project" value="TreeGrafter"/>
</dbReference>
<keyword evidence="9" id="KW-0175">Coiled coil</keyword>
<feature type="active site" evidence="6">
    <location>
        <position position="347"/>
    </location>
</feature>
<dbReference type="CDD" id="cd00275">
    <property type="entry name" value="C2_PLC_like"/>
    <property type="match status" value="1"/>
</dbReference>
<dbReference type="InterPro" id="IPR000909">
    <property type="entry name" value="PLipase_C_PInositol-sp_X_dom"/>
</dbReference>
<dbReference type="PIRSF" id="PIRSF000956">
    <property type="entry name" value="PLC-beta"/>
    <property type="match status" value="1"/>
</dbReference>
<evidence type="ECO:0000259" key="11">
    <source>
        <dbReference type="PROSITE" id="PS50004"/>
    </source>
</evidence>
<dbReference type="InterPro" id="IPR035892">
    <property type="entry name" value="C2_domain_sf"/>
</dbReference>
<evidence type="ECO:0000256" key="1">
    <source>
        <dbReference type="ARBA" id="ARBA00022801"/>
    </source>
</evidence>
<keyword evidence="2 5" id="KW-0442">Lipid degradation</keyword>
<feature type="compositionally biased region" description="Polar residues" evidence="10">
    <location>
        <begin position="506"/>
        <end position="517"/>
    </location>
</feature>
<dbReference type="PRINTS" id="PR00390">
    <property type="entry name" value="PHPHLIPASEC"/>
</dbReference>
<feature type="coiled-coil region" evidence="9">
    <location>
        <begin position="1107"/>
        <end position="1134"/>
    </location>
</feature>
<evidence type="ECO:0000256" key="6">
    <source>
        <dbReference type="PIRSR" id="PIRSR000956-1"/>
    </source>
</evidence>
<organism evidence="13">
    <name type="scientific">Anisakis simplex</name>
    <name type="common">Herring worm</name>
    <dbReference type="NCBI Taxonomy" id="6269"/>
    <lineage>
        <taxon>Eukaryota</taxon>
        <taxon>Metazoa</taxon>
        <taxon>Ecdysozoa</taxon>
        <taxon>Nematoda</taxon>
        <taxon>Chromadorea</taxon>
        <taxon>Rhabditida</taxon>
        <taxon>Spirurina</taxon>
        <taxon>Ascaridomorpha</taxon>
        <taxon>Ascaridoidea</taxon>
        <taxon>Anisakidae</taxon>
        <taxon>Anisakis</taxon>
        <taxon>Anisakis simplex complex</taxon>
    </lineage>
</organism>
<feature type="binding site" evidence="7">
    <location>
        <position position="348"/>
    </location>
    <ligand>
        <name>Ca(2+)</name>
        <dbReference type="ChEBI" id="CHEBI:29108"/>
    </ligand>
</feature>
<sequence>MSMRRPLPDKFSCGAKLDKRFVAGERVYKFDNLTDQFEGRFVVLALSANGLAFQRFQSDAQQRLSEAIYVDEIVDVYAGCCTETVKQKVRQQRVDVQLKRMFSGSFTTATCTISSCFLTVMYGTDAVNPTPLIFLTDSEDREFQLWVMELRRLSVKLTKELPILGCFYHWQRLFTKIIHSTAEDSITVNDVVDVLIPPKNKEDRKEVERLLKLLPAFKDNKSLPKEAINDDLIFSCYCSITDRTDVQSVFNDRFNNERRVRSDLFAKYLKKEHYDARLNELLYPSPNEENAQMLIDEFDKFDCCMNVNTFHRFLLSAYNIAMLRDHFTLKDEDMHKPLSHYFINSSHNTYLKGYQVNAKSSVEIYRYVLLSGCRSVELDCWDGSNGEPIITHGPSQLTRVTPVPFRDVIVAIAETAFITSDFPVVLSFENHCSVKQQKKMAAYCRDIFGDLLLIDQLADYPIKPGVTLPSPNALRRKILIKSKKLEPRKHLDSITTRSGGEPVDSVTKQESVESSGSDKVYQENGENELTSLPSTDNEELNDEKASEQAEEEFMRRAGLISQGSLEEKVSSSESDMIATELSDLVNYVRAMGKLTSFEISESKQMSSELFSMTETRAYELVKQNPVEFVNHNKRQITRVYPKGKRVDSSNFWPIKFWNCGCQMAAVNMQTPDVPFQMNSAFFEQNGRSGYVLKPNLMRKPDAKFNPFETRTMDLVVPAYLSVTVISAQMLSMVCDKRPSTYAEVNFYGHFRDLSVFSKRKYRTKTVSDSGLNVIYTNNFNQEEFKYEKIIFPAMASIRLAVFEDGGRLIGQRFLQVRSIQPGFRHVLLRNASNRCIGPVTLFVLFRVHDYVDEKSKNLVEALQNPIAAMKKEQAASAVFVNPIETMKIRESMLLALEESEPRCLPLESTTTTTTLEPDDAELSASVSFEKDDLLHSVSSWDITPSLRPTVISNELSFEKRQSQTPNERLKGRLYLEDMELTFSSLEELSLNTKVAKMDKSFRKKHIDLLDAIDSVLSSKVPHNDQKLSEQMFAAFAKYEKERADLLIALAEQCKKKLLKRLDMAHKCESKQLTKLNHQKRFDEQSRITDRSAEGAEEMREKYVKLGVEEQRRLNAVKEKRLKEVDEKCDLIKREITVRMDEVSSVILSALVNREASRSNILSYFYPVDYASE</sequence>
<comment type="catalytic activity">
    <reaction evidence="5 8">
        <text>a 1,2-diacyl-sn-glycero-3-phospho-(1D-myo-inositol-4,5-bisphosphate) + H2O = 1D-myo-inositol 1,4,5-trisphosphate + a 1,2-diacyl-sn-glycerol + H(+)</text>
        <dbReference type="Rhea" id="RHEA:33179"/>
        <dbReference type="ChEBI" id="CHEBI:15377"/>
        <dbReference type="ChEBI" id="CHEBI:15378"/>
        <dbReference type="ChEBI" id="CHEBI:17815"/>
        <dbReference type="ChEBI" id="CHEBI:58456"/>
        <dbReference type="ChEBI" id="CHEBI:203600"/>
        <dbReference type="EC" id="3.1.4.11"/>
    </reaction>
</comment>
<dbReference type="InterPro" id="IPR011992">
    <property type="entry name" value="EF-hand-dom_pair"/>
</dbReference>
<proteinExistence type="predicted"/>
<keyword evidence="1 5" id="KW-0378">Hydrolase</keyword>
<name>A0A346RVN3_ANISI</name>
<keyword evidence="7" id="KW-0479">Metal-binding</keyword>
<dbReference type="EC" id="3.1.4.11" evidence="5"/>
<dbReference type="GO" id="GO:0004435">
    <property type="term" value="F:phosphatidylinositol-4,5-bisphosphate phospholipase C activity"/>
    <property type="evidence" value="ECO:0007669"/>
    <property type="project" value="UniProtKB-UniRule"/>
</dbReference>
<keyword evidence="4 5" id="KW-0807">Transducer</keyword>
<dbReference type="PANTHER" id="PTHR10336:SF36">
    <property type="entry name" value="1-PHOSPHATIDYLINOSITOL 4,5-BISPHOSPHATE PHOSPHODIESTERASE BETA-4"/>
    <property type="match status" value="1"/>
</dbReference>
<dbReference type="GO" id="GO:0005509">
    <property type="term" value="F:calcium ion binding"/>
    <property type="evidence" value="ECO:0007669"/>
    <property type="project" value="UniProtKB-UniRule"/>
</dbReference>
<keyword evidence="7" id="KW-0106">Calcium</keyword>
<dbReference type="SMART" id="SM00239">
    <property type="entry name" value="C2"/>
    <property type="match status" value="1"/>
</dbReference>
<evidence type="ECO:0000256" key="8">
    <source>
        <dbReference type="RuleBase" id="RU361133"/>
    </source>
</evidence>
<feature type="region of interest" description="Disordered" evidence="10">
    <location>
        <begin position="490"/>
        <end position="550"/>
    </location>
</feature>
<dbReference type="SUPFAM" id="SSF51695">
    <property type="entry name" value="PLC-like phosphodiesterases"/>
    <property type="match status" value="1"/>
</dbReference>
<dbReference type="Pfam" id="PF00387">
    <property type="entry name" value="PI-PLC-Y"/>
    <property type="match status" value="1"/>
</dbReference>
<evidence type="ECO:0000256" key="9">
    <source>
        <dbReference type="SAM" id="Coils"/>
    </source>
</evidence>
<dbReference type="GO" id="GO:0016042">
    <property type="term" value="P:lipid catabolic process"/>
    <property type="evidence" value="ECO:0007669"/>
    <property type="project" value="UniProtKB-KW"/>
</dbReference>
<dbReference type="CDD" id="cd08591">
    <property type="entry name" value="PI-PLCc_beta"/>
    <property type="match status" value="1"/>
</dbReference>
<feature type="domain" description="PI-PLC Y-box" evidence="12">
    <location>
        <begin position="581"/>
        <end position="698"/>
    </location>
</feature>
<dbReference type="PROSITE" id="PS50004">
    <property type="entry name" value="C2"/>
    <property type="match status" value="1"/>
</dbReference>
<dbReference type="GO" id="GO:0048015">
    <property type="term" value="P:phosphatidylinositol-mediated signaling"/>
    <property type="evidence" value="ECO:0007669"/>
    <property type="project" value="TreeGrafter"/>
</dbReference>
<evidence type="ECO:0000256" key="7">
    <source>
        <dbReference type="PIRSR" id="PIRSR000956-2"/>
    </source>
</evidence>